<protein>
    <submittedName>
        <fullName evidence="1">Uncharacterized protein</fullName>
    </submittedName>
</protein>
<proteinExistence type="predicted"/>
<evidence type="ECO:0000313" key="2">
    <source>
        <dbReference type="Proteomes" id="UP001168098"/>
    </source>
</evidence>
<dbReference type="AlphaFoldDB" id="A0AA38ZHD5"/>
<comment type="caution">
    <text evidence="1">The sequence shown here is derived from an EMBL/GenBank/DDBJ whole genome shotgun (WGS) entry which is preliminary data.</text>
</comment>
<keyword evidence="2" id="KW-1185">Reference proteome</keyword>
<organism evidence="1 2">
    <name type="scientific">Vitis rotundifolia</name>
    <name type="common">Muscadine grape</name>
    <dbReference type="NCBI Taxonomy" id="103349"/>
    <lineage>
        <taxon>Eukaryota</taxon>
        <taxon>Viridiplantae</taxon>
        <taxon>Streptophyta</taxon>
        <taxon>Embryophyta</taxon>
        <taxon>Tracheophyta</taxon>
        <taxon>Spermatophyta</taxon>
        <taxon>Magnoliopsida</taxon>
        <taxon>eudicotyledons</taxon>
        <taxon>Gunneridae</taxon>
        <taxon>Pentapetalae</taxon>
        <taxon>rosids</taxon>
        <taxon>Vitales</taxon>
        <taxon>Vitaceae</taxon>
        <taxon>Viteae</taxon>
        <taxon>Vitis</taxon>
    </lineage>
</organism>
<dbReference type="EMBL" id="JARBHA010000011">
    <property type="protein sequence ID" value="KAJ9688849.1"/>
    <property type="molecule type" value="Genomic_DNA"/>
</dbReference>
<reference evidence="1 2" key="1">
    <citation type="journal article" date="2023" name="BMC Biotechnol.">
        <title>Vitis rotundifolia cv Carlos genome sequencing.</title>
        <authorList>
            <person name="Huff M."/>
            <person name="Hulse-Kemp A."/>
            <person name="Scheffler B."/>
            <person name="Youngblood R."/>
            <person name="Simpson S."/>
            <person name="Babiker E."/>
            <person name="Staton M."/>
        </authorList>
    </citation>
    <scope>NUCLEOTIDE SEQUENCE [LARGE SCALE GENOMIC DNA]</scope>
    <source>
        <tissue evidence="1">Leaf</tissue>
    </source>
</reference>
<accession>A0AA38ZHD5</accession>
<name>A0AA38ZHD5_VITRO</name>
<gene>
    <name evidence="1" type="ORF">PVL29_014481</name>
</gene>
<evidence type="ECO:0000313" key="1">
    <source>
        <dbReference type="EMBL" id="KAJ9688849.1"/>
    </source>
</evidence>
<sequence>MEMEDPHTNPSPSSLKDKLKSSLCLSCCFRTNPCQTLESAEKSIKPSCVWLKSRAQDLPEIKEKLVSQFRGRRHSSQFRYDPLSYSLNFDQGIDENHVDQIQFRNFAARLPPTPPRTAEPVVVDSREVRVVS</sequence>
<dbReference type="Proteomes" id="UP001168098">
    <property type="component" value="Unassembled WGS sequence"/>
</dbReference>
<dbReference type="PANTHER" id="PTHR33168">
    <property type="entry name" value="STRESS INDUCED PROTEIN-RELATED"/>
    <property type="match status" value="1"/>
</dbReference>